<comment type="caution">
    <text evidence="7">The sequence shown here is derived from an EMBL/GenBank/DDBJ whole genome shotgun (WGS) entry which is preliminary data.</text>
</comment>
<evidence type="ECO:0000313" key="8">
    <source>
        <dbReference type="Proteomes" id="UP001293593"/>
    </source>
</evidence>
<dbReference type="PANTHER" id="PTHR11062">
    <property type="entry name" value="EXOSTOSIN HEPARAN SULFATE GLYCOSYLTRANSFERASE -RELATED"/>
    <property type="match status" value="1"/>
</dbReference>
<dbReference type="InterPro" id="IPR004263">
    <property type="entry name" value="Exostosin"/>
</dbReference>
<dbReference type="GO" id="GO:0000139">
    <property type="term" value="C:Golgi membrane"/>
    <property type="evidence" value="ECO:0007669"/>
    <property type="project" value="UniProtKB-SubCell"/>
</dbReference>
<protein>
    <recommendedName>
        <fullName evidence="6">Exostosin GT47 domain-containing protein</fullName>
    </recommendedName>
</protein>
<evidence type="ECO:0000256" key="5">
    <source>
        <dbReference type="ARBA" id="ARBA00023034"/>
    </source>
</evidence>
<evidence type="ECO:0000256" key="4">
    <source>
        <dbReference type="ARBA" id="ARBA00022968"/>
    </source>
</evidence>
<proteinExistence type="inferred from homology"/>
<evidence type="ECO:0000313" key="7">
    <source>
        <dbReference type="EMBL" id="KAK4274452.1"/>
    </source>
</evidence>
<dbReference type="GO" id="GO:0016757">
    <property type="term" value="F:glycosyltransferase activity"/>
    <property type="evidence" value="ECO:0007669"/>
    <property type="project" value="UniProtKB-KW"/>
</dbReference>
<evidence type="ECO:0000256" key="2">
    <source>
        <dbReference type="ARBA" id="ARBA00010271"/>
    </source>
</evidence>
<keyword evidence="3" id="KW-0808">Transferase</keyword>
<name>A0AAE1JP23_9FABA</name>
<keyword evidence="4" id="KW-0812">Transmembrane</keyword>
<dbReference type="InterPro" id="IPR040911">
    <property type="entry name" value="Exostosin_GT47"/>
</dbReference>
<gene>
    <name evidence="7" type="ORF">QN277_017667</name>
</gene>
<evidence type="ECO:0000256" key="3">
    <source>
        <dbReference type="ARBA" id="ARBA00022676"/>
    </source>
</evidence>
<dbReference type="AlphaFoldDB" id="A0AAE1JP23"/>
<feature type="domain" description="Exostosin GT47" evidence="6">
    <location>
        <begin position="124"/>
        <end position="406"/>
    </location>
</feature>
<evidence type="ECO:0000259" key="6">
    <source>
        <dbReference type="Pfam" id="PF03016"/>
    </source>
</evidence>
<keyword evidence="5" id="KW-0333">Golgi apparatus</keyword>
<accession>A0AAE1JP23</accession>
<dbReference type="EMBL" id="JAWXYG010000004">
    <property type="protein sequence ID" value="KAK4274452.1"/>
    <property type="molecule type" value="Genomic_DNA"/>
</dbReference>
<dbReference type="Proteomes" id="UP001293593">
    <property type="component" value="Unassembled WGS sequence"/>
</dbReference>
<organism evidence="7 8">
    <name type="scientific">Acacia crassicarpa</name>
    <name type="common">northern wattle</name>
    <dbReference type="NCBI Taxonomy" id="499986"/>
    <lineage>
        <taxon>Eukaryota</taxon>
        <taxon>Viridiplantae</taxon>
        <taxon>Streptophyta</taxon>
        <taxon>Embryophyta</taxon>
        <taxon>Tracheophyta</taxon>
        <taxon>Spermatophyta</taxon>
        <taxon>Magnoliopsida</taxon>
        <taxon>eudicotyledons</taxon>
        <taxon>Gunneridae</taxon>
        <taxon>Pentapetalae</taxon>
        <taxon>rosids</taxon>
        <taxon>fabids</taxon>
        <taxon>Fabales</taxon>
        <taxon>Fabaceae</taxon>
        <taxon>Caesalpinioideae</taxon>
        <taxon>mimosoid clade</taxon>
        <taxon>Acacieae</taxon>
        <taxon>Acacia</taxon>
    </lineage>
</organism>
<keyword evidence="4" id="KW-0735">Signal-anchor</keyword>
<keyword evidence="3" id="KW-0328">Glycosyltransferase</keyword>
<dbReference type="PANTHER" id="PTHR11062:SF365">
    <property type="entry name" value="EXOSTOSIN GT47 DOMAIN-CONTAINING PROTEIN"/>
    <property type="match status" value="1"/>
</dbReference>
<reference evidence="7" key="1">
    <citation type="submission" date="2023-10" db="EMBL/GenBank/DDBJ databases">
        <title>Chromosome-level genome of the transformable northern wattle, Acacia crassicarpa.</title>
        <authorList>
            <person name="Massaro I."/>
            <person name="Sinha N.R."/>
            <person name="Poethig S."/>
            <person name="Leichty A.R."/>
        </authorList>
    </citation>
    <scope>NUCLEOTIDE SEQUENCE</scope>
    <source>
        <strain evidence="7">Acra3RX</strain>
        <tissue evidence="7">Leaf</tissue>
    </source>
</reference>
<keyword evidence="8" id="KW-1185">Reference proteome</keyword>
<comment type="similarity">
    <text evidence="2">Belongs to the glycosyltransferase 47 family.</text>
</comment>
<sequence>MRISMEGHASYFVHTCLFLLLLSLTFTYITRYNLFLCSSSLGQDPSSCLHSSKDFPIPNNTTIVNSTRRVSHLERVEYGLARARLAIREVARTRTYGSFRDGDFLPSGSIYLNPYAFHQSYKEMEKRFRIWVYKEGEAPIFHKGPLNDIYAIEGQWMEEFESGMSPFLAKHPMEAISFFLPISVVNIVLYVYRPYTDYSRLRLQNIFQDYIRLISLRYPFWNQTGGADHFMLSCHDWAPDVSAANPELFKHFIRVLCNANTSEGFQLTRDVSLPEIKIPYGGLGPPFMNNPAINRTILAFFAGGAHGAVRETLFRHWKNKDKDVQVHEYLPKTANYSELMGESRYCLCPSGYEVASPRVVEAIYAACVPVIISDHYVLPFSDVLNWTQFSIHIPSSEIPKMKEILKGISMEEYLQKQEKVLQVRRHFVVHRPAKSYDLMHMVMHSVWLRRLNIRFPPHLN</sequence>
<comment type="subcellular location">
    <subcellularLocation>
        <location evidence="1">Golgi apparatus membrane</location>
        <topology evidence="1">Single-pass type II membrane protein</topology>
    </subcellularLocation>
</comment>
<dbReference type="Pfam" id="PF03016">
    <property type="entry name" value="Exostosin_GT47"/>
    <property type="match status" value="1"/>
</dbReference>
<evidence type="ECO:0000256" key="1">
    <source>
        <dbReference type="ARBA" id="ARBA00004323"/>
    </source>
</evidence>